<name>A0AA88GK24_NAELO</name>
<feature type="transmembrane region" description="Helical" evidence="2">
    <location>
        <begin position="59"/>
        <end position="82"/>
    </location>
</feature>
<comment type="caution">
    <text evidence="4">The sequence shown here is derived from an EMBL/GenBank/DDBJ whole genome shotgun (WGS) entry which is preliminary data.</text>
</comment>
<sequence>MKDNNNVTKGKSLLLVLSLMATNSCLCLTTLCPCSHVLISVGTFTYMPLAKGTITWQPALAVIVIIFLMHVSQLIGHASVLAQSYDFSNTVNVSDASGNGLINYPLQMGRPFLKGEIPNHYVPAIKLNGLLITSQAEIATRYEDGSVRFAVLSAILPKIEKVGNASLQMVPILNTSVPVASPCSISDIFTQLPEADISITLIGNGTSHTVSARNMISQGLYAWTIDSGLVRCEFVVVDHISRKADFGLNGAKSFRPMFVFTYYRTIQTLKVRAVLENTNLDTLQDVMYNVTVSKGVTSPAVVYSQQDVQHLFGSRWTKTFWFGAYPPESRVNFNYNVNYLSATNFIPNYQTNHTQTEKQISNYYSNWLSRPKGIFEPGIWQPYMPTTGMRDVIGLMPGFVQAWLTLGDWRYREISLTSADWAGAWRAHFREANPSLKWDRNQTLSALGKPISLNAHPALWFPDNNGKYAGALNMPLLSNSFNWAFEAAHVPDPFSIPYLLTGDSYYLESLQFWAAMGVMTFANGIYGRGATGYGGITDQVRGQAWTFRTRCFAALYSHDGSPEKLYFTQMVEDAIAFWEGQRSINGTFMNHPNRIWASKNAPLNWSPLRVWLRNTDTRQSAFWQEFFLRSVLGTMRDLGFPTRSILDEYHKVLTTQIGAPNYDARFMGFYWAYVMHSNLTWYQTWSEMQQQNTELQPSYSAGAVKQFETGDLYAVAATCASSFLTVYPNGAETWEFTRSQIFDKFDYSVNFRSFIVYPRSFAPPPPSPPSPQPSMPAPNPQPSGSSVKPVPSQKVMNSSHVARASLASPPRMHWSMDRVMVVLMSAWIGLGLIMIG</sequence>
<feature type="compositionally biased region" description="Pro residues" evidence="1">
    <location>
        <begin position="763"/>
        <end position="781"/>
    </location>
</feature>
<reference evidence="4 5" key="1">
    <citation type="journal article" date="2018" name="BMC Genomics">
        <title>The genome of Naegleria lovaniensis, the basis for a comparative approach to unravel pathogenicity factors of the human pathogenic amoeba N. fowleri.</title>
        <authorList>
            <person name="Liechti N."/>
            <person name="Schurch N."/>
            <person name="Bruggmann R."/>
            <person name="Wittwer M."/>
        </authorList>
    </citation>
    <scope>NUCLEOTIDE SEQUENCE [LARGE SCALE GENOMIC DNA]</scope>
    <source>
        <strain evidence="4 5">ATCC 30569</strain>
    </source>
</reference>
<keyword evidence="5" id="KW-1185">Reference proteome</keyword>
<keyword evidence="2" id="KW-0812">Transmembrane</keyword>
<evidence type="ECO:0000256" key="1">
    <source>
        <dbReference type="SAM" id="MobiDB-lite"/>
    </source>
</evidence>
<dbReference type="GeneID" id="68098068"/>
<feature type="chain" id="PRO_5041734809" evidence="3">
    <location>
        <begin position="28"/>
        <end position="836"/>
    </location>
</feature>
<accession>A0AA88GK24</accession>
<organism evidence="4 5">
    <name type="scientific">Naegleria lovaniensis</name>
    <name type="common">Amoeba</name>
    <dbReference type="NCBI Taxonomy" id="51637"/>
    <lineage>
        <taxon>Eukaryota</taxon>
        <taxon>Discoba</taxon>
        <taxon>Heterolobosea</taxon>
        <taxon>Tetramitia</taxon>
        <taxon>Eutetramitia</taxon>
        <taxon>Vahlkampfiidae</taxon>
        <taxon>Naegleria</taxon>
    </lineage>
</organism>
<evidence type="ECO:0000313" key="5">
    <source>
        <dbReference type="Proteomes" id="UP000816034"/>
    </source>
</evidence>
<evidence type="ECO:0000256" key="3">
    <source>
        <dbReference type="SAM" id="SignalP"/>
    </source>
</evidence>
<dbReference type="Proteomes" id="UP000816034">
    <property type="component" value="Unassembled WGS sequence"/>
</dbReference>
<dbReference type="AlphaFoldDB" id="A0AA88GK24"/>
<keyword evidence="3" id="KW-0732">Signal</keyword>
<keyword evidence="2" id="KW-1133">Transmembrane helix</keyword>
<dbReference type="RefSeq" id="XP_044548090.1">
    <property type="nucleotide sequence ID" value="XM_044695383.1"/>
</dbReference>
<feature type="signal peptide" evidence="3">
    <location>
        <begin position="1"/>
        <end position="27"/>
    </location>
</feature>
<evidence type="ECO:0000256" key="2">
    <source>
        <dbReference type="SAM" id="Phobius"/>
    </source>
</evidence>
<gene>
    <name evidence="4" type="ORF">C9374_005613</name>
</gene>
<dbReference type="EMBL" id="PYSW02000024">
    <property type="protein sequence ID" value="KAG2382411.1"/>
    <property type="molecule type" value="Genomic_DNA"/>
</dbReference>
<protein>
    <submittedName>
        <fullName evidence="4">Uncharacterized protein</fullName>
    </submittedName>
</protein>
<proteinExistence type="predicted"/>
<evidence type="ECO:0000313" key="4">
    <source>
        <dbReference type="EMBL" id="KAG2382411.1"/>
    </source>
</evidence>
<keyword evidence="2" id="KW-0472">Membrane</keyword>
<feature type="region of interest" description="Disordered" evidence="1">
    <location>
        <begin position="763"/>
        <end position="794"/>
    </location>
</feature>
<feature type="transmembrane region" description="Helical" evidence="2">
    <location>
        <begin position="12"/>
        <end position="39"/>
    </location>
</feature>